<dbReference type="Gene3D" id="3.10.450.50">
    <property type="match status" value="1"/>
</dbReference>
<gene>
    <name evidence="2" type="ORF">CVO77_13030</name>
</gene>
<dbReference type="Pfam" id="PF13577">
    <property type="entry name" value="SnoaL_4"/>
    <property type="match status" value="1"/>
</dbReference>
<dbReference type="InterPro" id="IPR032710">
    <property type="entry name" value="NTF2-like_dom_sf"/>
</dbReference>
<keyword evidence="3" id="KW-1185">Reference proteome</keyword>
<evidence type="ECO:0000259" key="1">
    <source>
        <dbReference type="Pfam" id="PF13577"/>
    </source>
</evidence>
<dbReference type="Proteomes" id="UP000238954">
    <property type="component" value="Chromosome"/>
</dbReference>
<dbReference type="SUPFAM" id="SSF54427">
    <property type="entry name" value="NTF2-like"/>
    <property type="match status" value="1"/>
</dbReference>
<comment type="caution">
    <text evidence="2">The sequence shown here is derived from an EMBL/GenBank/DDBJ whole genome shotgun (WGS) entry which is preliminary data.</text>
</comment>
<feature type="domain" description="SnoaL-like" evidence="1">
    <location>
        <begin position="4"/>
        <end position="51"/>
    </location>
</feature>
<reference evidence="3" key="1">
    <citation type="submission" date="2017-11" db="EMBL/GenBank/DDBJ databases">
        <title>The complete genome sequence of Sphingopyxis pomeranensis sp. nov. strain WS5A3p.</title>
        <authorList>
            <person name="Kaminski M.A."/>
        </authorList>
    </citation>
    <scope>NUCLEOTIDE SEQUENCE [LARGE SCALE GENOMIC DNA]</scope>
    <source>
        <strain evidence="3">WS5A3p</strain>
    </source>
</reference>
<accession>A0A2S8B0U5</accession>
<dbReference type="InterPro" id="IPR037401">
    <property type="entry name" value="SnoaL-like"/>
</dbReference>
<organism evidence="2 3">
    <name type="scientific">Sphingopyxis lindanitolerans</name>
    <dbReference type="NCBI Taxonomy" id="2054227"/>
    <lineage>
        <taxon>Bacteria</taxon>
        <taxon>Pseudomonadati</taxon>
        <taxon>Pseudomonadota</taxon>
        <taxon>Alphaproteobacteria</taxon>
        <taxon>Sphingomonadales</taxon>
        <taxon>Sphingomonadaceae</taxon>
        <taxon>Sphingopyxis</taxon>
    </lineage>
</organism>
<dbReference type="AlphaFoldDB" id="A0A2S8B0U5"/>
<dbReference type="EMBL" id="PHFW01000003">
    <property type="protein sequence ID" value="PQM26021.1"/>
    <property type="molecule type" value="Genomic_DNA"/>
</dbReference>
<dbReference type="RefSeq" id="WP_105999402.1">
    <property type="nucleotide sequence ID" value="NZ_CM009578.1"/>
</dbReference>
<evidence type="ECO:0000313" key="2">
    <source>
        <dbReference type="EMBL" id="PQM26021.1"/>
    </source>
</evidence>
<sequence>MSEEFVRRFFAAADAMEAERFAAFFTDDIVWRYGNSPPVQGLDIVSTSIERSPAS</sequence>
<proteinExistence type="predicted"/>
<protein>
    <recommendedName>
        <fullName evidence="1">SnoaL-like domain-containing protein</fullName>
    </recommendedName>
</protein>
<evidence type="ECO:0000313" key="3">
    <source>
        <dbReference type="Proteomes" id="UP000238954"/>
    </source>
</evidence>
<name>A0A2S8B0U5_9SPHN</name>